<dbReference type="EMBL" id="LBOK01000037">
    <property type="protein sequence ID" value="KKP34461.1"/>
    <property type="molecule type" value="Genomic_DNA"/>
</dbReference>
<name>A0A0F9Z712_9BACT</name>
<dbReference type="Proteomes" id="UP000034349">
    <property type="component" value="Unassembled WGS sequence"/>
</dbReference>
<dbReference type="InterPro" id="IPR043724">
    <property type="entry name" value="DUF5666"/>
</dbReference>
<accession>A0A0F9Z712</accession>
<reference evidence="3 4" key="1">
    <citation type="journal article" date="2015" name="Nature">
        <title>rRNA introns, odd ribosomes, and small enigmatic genomes across a large radiation of phyla.</title>
        <authorList>
            <person name="Brown C.T."/>
            <person name="Hug L.A."/>
            <person name="Thomas B.C."/>
            <person name="Sharon I."/>
            <person name="Castelle C.J."/>
            <person name="Singh A."/>
            <person name="Wilkins M.J."/>
            <person name="Williams K.H."/>
            <person name="Banfield J.F."/>
        </authorList>
    </citation>
    <scope>NUCLEOTIDE SEQUENCE [LARGE SCALE GENOMIC DNA]</scope>
</reference>
<dbReference type="Pfam" id="PF18914">
    <property type="entry name" value="DUF5666"/>
    <property type="match status" value="1"/>
</dbReference>
<evidence type="ECO:0000313" key="3">
    <source>
        <dbReference type="EMBL" id="KKP34461.1"/>
    </source>
</evidence>
<evidence type="ECO:0000259" key="2">
    <source>
        <dbReference type="Pfam" id="PF18914"/>
    </source>
</evidence>
<protein>
    <recommendedName>
        <fullName evidence="2">DUF5666 domain-containing protein</fullName>
    </recommendedName>
</protein>
<organism evidence="3 4">
    <name type="scientific">Candidatus Roizmanbacteria bacterium GW2011_GWA2_32_13</name>
    <dbReference type="NCBI Taxonomy" id="1618475"/>
    <lineage>
        <taxon>Bacteria</taxon>
        <taxon>Candidatus Roizmaniibacteriota</taxon>
    </lineage>
</organism>
<dbReference type="AlphaFoldDB" id="A0A0F9Z712"/>
<comment type="caution">
    <text evidence="3">The sequence shown here is derived from an EMBL/GenBank/DDBJ whole genome shotgun (WGS) entry which is preliminary data.</text>
</comment>
<evidence type="ECO:0000313" key="4">
    <source>
        <dbReference type="Proteomes" id="UP000034349"/>
    </source>
</evidence>
<keyword evidence="1" id="KW-0472">Membrane</keyword>
<sequence length="150" mass="16045">MKNNYLITAVLVIVFAGAGFYGGMKYQQSKVSSLSGQFSNRQGMMRNGRVGGNGNRSGFRPVAGEIISADGKSITVKLQDDSSKIVLINDKTVINKAQTVSKSELKVGEKVSVFGSENTDGSVTAQNVQLNPILRMMNGEGRVPSITLDQ</sequence>
<evidence type="ECO:0000256" key="1">
    <source>
        <dbReference type="SAM" id="Phobius"/>
    </source>
</evidence>
<keyword evidence="1" id="KW-0812">Transmembrane</keyword>
<keyword evidence="1" id="KW-1133">Transmembrane helix</keyword>
<gene>
    <name evidence="3" type="ORF">UR23_C0037G0002</name>
</gene>
<proteinExistence type="predicted"/>
<feature type="domain" description="DUF5666" evidence="2">
    <location>
        <begin position="64"/>
        <end position="128"/>
    </location>
</feature>
<feature type="transmembrane region" description="Helical" evidence="1">
    <location>
        <begin position="6"/>
        <end position="24"/>
    </location>
</feature>